<dbReference type="Proteomes" id="UP000184404">
    <property type="component" value="Unassembled WGS sequence"/>
</dbReference>
<dbReference type="PANTHER" id="PTHR33931">
    <property type="entry name" value="HOLIN-LIKE PROTEIN CIDA-RELATED"/>
    <property type="match status" value="1"/>
</dbReference>
<evidence type="ECO:0000313" key="7">
    <source>
        <dbReference type="EMBL" id="SHF31074.1"/>
    </source>
</evidence>
<dbReference type="Pfam" id="PF03788">
    <property type="entry name" value="LrgA"/>
    <property type="match status" value="1"/>
</dbReference>
<dbReference type="STRING" id="1123243.SAMN02745190_02358"/>
<feature type="transmembrane region" description="Helical" evidence="6">
    <location>
        <begin position="54"/>
        <end position="75"/>
    </location>
</feature>
<keyword evidence="3 6" id="KW-0812">Transmembrane</keyword>
<protein>
    <submittedName>
        <fullName evidence="7">Holin-like protein</fullName>
    </submittedName>
</protein>
<accession>A0A1M5ALR1</accession>
<feature type="transmembrane region" description="Helical" evidence="6">
    <location>
        <begin position="30"/>
        <end position="47"/>
    </location>
</feature>
<comment type="subcellular location">
    <subcellularLocation>
        <location evidence="1">Cell membrane</location>
        <topology evidence="1">Multi-pass membrane protein</topology>
    </subcellularLocation>
</comment>
<dbReference type="GO" id="GO:0005886">
    <property type="term" value="C:plasma membrane"/>
    <property type="evidence" value="ECO:0007669"/>
    <property type="project" value="UniProtKB-SubCell"/>
</dbReference>
<evidence type="ECO:0000256" key="1">
    <source>
        <dbReference type="ARBA" id="ARBA00004651"/>
    </source>
</evidence>
<evidence type="ECO:0000256" key="5">
    <source>
        <dbReference type="ARBA" id="ARBA00023136"/>
    </source>
</evidence>
<evidence type="ECO:0000256" key="4">
    <source>
        <dbReference type="ARBA" id="ARBA00022989"/>
    </source>
</evidence>
<evidence type="ECO:0000256" key="3">
    <source>
        <dbReference type="ARBA" id="ARBA00022692"/>
    </source>
</evidence>
<dbReference type="AlphaFoldDB" id="A0A1M5ALR1"/>
<proteinExistence type="predicted"/>
<dbReference type="EMBL" id="FQUG01000013">
    <property type="protein sequence ID" value="SHF31074.1"/>
    <property type="molecule type" value="Genomic_DNA"/>
</dbReference>
<keyword evidence="8" id="KW-1185">Reference proteome</keyword>
<gene>
    <name evidence="7" type="ORF">SAMN02745190_02358</name>
</gene>
<evidence type="ECO:0000256" key="2">
    <source>
        <dbReference type="ARBA" id="ARBA00022475"/>
    </source>
</evidence>
<evidence type="ECO:0000256" key="6">
    <source>
        <dbReference type="SAM" id="Phobius"/>
    </source>
</evidence>
<dbReference type="PANTHER" id="PTHR33931:SF2">
    <property type="entry name" value="HOLIN-LIKE PROTEIN CIDA"/>
    <property type="match status" value="1"/>
</dbReference>
<keyword evidence="5 6" id="KW-0472">Membrane</keyword>
<feature type="transmembrane region" description="Helical" evidence="6">
    <location>
        <begin position="87"/>
        <end position="111"/>
    </location>
</feature>
<reference evidence="7 8" key="1">
    <citation type="submission" date="2016-11" db="EMBL/GenBank/DDBJ databases">
        <authorList>
            <person name="Jaros S."/>
            <person name="Januszkiewicz K."/>
            <person name="Wedrychowicz H."/>
        </authorList>
    </citation>
    <scope>NUCLEOTIDE SEQUENCE [LARGE SCALE GENOMIC DNA]</scope>
    <source>
        <strain evidence="7 8">DSM 10502</strain>
    </source>
</reference>
<keyword evidence="2" id="KW-1003">Cell membrane</keyword>
<keyword evidence="4 6" id="KW-1133">Transmembrane helix</keyword>
<dbReference type="InterPro" id="IPR005538">
    <property type="entry name" value="LrgA/CidA"/>
</dbReference>
<evidence type="ECO:0000313" key="8">
    <source>
        <dbReference type="Proteomes" id="UP000184404"/>
    </source>
</evidence>
<name>A0A1M5ALR1_9FIRM</name>
<dbReference type="RefSeq" id="WP_072936456.1">
    <property type="nucleotide sequence ID" value="NZ_FQUG01000013.1"/>
</dbReference>
<sequence>MKSLKQFAVILFFSFIGEALHALIPLPVPASIYGIILLFLALQRKWIQLRDIHGIVVFLIQIMPVLFVPAAAGLIKSWPVLQPALLPYLVITVFSTVAVMVVTGHVTQLIIRKSRR</sequence>
<dbReference type="OrthoDB" id="3176438at2"/>
<organism evidence="7 8">
    <name type="scientific">Schwartzia succinivorans DSM 10502</name>
    <dbReference type="NCBI Taxonomy" id="1123243"/>
    <lineage>
        <taxon>Bacteria</taxon>
        <taxon>Bacillati</taxon>
        <taxon>Bacillota</taxon>
        <taxon>Negativicutes</taxon>
        <taxon>Selenomonadales</taxon>
        <taxon>Selenomonadaceae</taxon>
        <taxon>Schwartzia</taxon>
    </lineage>
</organism>